<dbReference type="AlphaFoldDB" id="A0A9X3S175"/>
<dbReference type="SUPFAM" id="SSF51735">
    <property type="entry name" value="NAD(P)-binding Rossmann-fold domains"/>
    <property type="match status" value="1"/>
</dbReference>
<comment type="caution">
    <text evidence="1">The sequence shown here is derived from an EMBL/GenBank/DDBJ whole genome shotgun (WGS) entry which is preliminary data.</text>
</comment>
<dbReference type="PANTHER" id="PTHR43431">
    <property type="entry name" value="OXIDOREDUCTASE, SHORT CHAIN DEHYDROGENASE/REDUCTASE FAMILY (AFU_ORTHOLOGUE AFUA_5G14000)"/>
    <property type="match status" value="1"/>
</dbReference>
<reference evidence="1" key="1">
    <citation type="submission" date="2022-10" db="EMBL/GenBank/DDBJ databases">
        <title>The WGS of Solirubrobacter ginsenosidimutans DSM 21036.</title>
        <authorList>
            <person name="Jiang Z."/>
        </authorList>
    </citation>
    <scope>NUCLEOTIDE SEQUENCE</scope>
    <source>
        <strain evidence="1">DSM 21036</strain>
    </source>
</reference>
<accession>A0A9X3S175</accession>
<dbReference type="PANTHER" id="PTHR43431:SF7">
    <property type="entry name" value="OXIDOREDUCTASE, SHORT CHAIN DEHYDROGENASE_REDUCTASE FAMILY (AFU_ORTHOLOGUE AFUA_5G14000)"/>
    <property type="match status" value="1"/>
</dbReference>
<dbReference type="EMBL" id="JAPDOD010000003">
    <property type="protein sequence ID" value="MDA0159871.1"/>
    <property type="molecule type" value="Genomic_DNA"/>
</dbReference>
<name>A0A9X3S175_9ACTN</name>
<evidence type="ECO:0000313" key="1">
    <source>
        <dbReference type="EMBL" id="MDA0159871.1"/>
    </source>
</evidence>
<dbReference type="PRINTS" id="PR00081">
    <property type="entry name" value="GDHRDH"/>
</dbReference>
<dbReference type="Pfam" id="PF00106">
    <property type="entry name" value="adh_short"/>
    <property type="match status" value="1"/>
</dbReference>
<evidence type="ECO:0000313" key="2">
    <source>
        <dbReference type="Proteomes" id="UP001149140"/>
    </source>
</evidence>
<dbReference type="RefSeq" id="WP_270038636.1">
    <property type="nucleotide sequence ID" value="NZ_JAPDOD010000003.1"/>
</dbReference>
<dbReference type="Gene3D" id="3.40.50.720">
    <property type="entry name" value="NAD(P)-binding Rossmann-like Domain"/>
    <property type="match status" value="1"/>
</dbReference>
<proteinExistence type="predicted"/>
<dbReference type="InterPro" id="IPR036291">
    <property type="entry name" value="NAD(P)-bd_dom_sf"/>
</dbReference>
<dbReference type="Proteomes" id="UP001149140">
    <property type="component" value="Unassembled WGS sequence"/>
</dbReference>
<sequence>MAQTNRSALIFGARNLGRAIIETLVAQGWNVAGAARSDETLATVAAAGAIALRSDITDQAAVRATVEEAAQALGGMDLVVNAAAAYGGNRTGPFGGGPLAEAAPDAFDSWSVAPARSAFAFLSGTAGALATLDLHATLIQVTGGSSRRAMPGRGLWAAGAFGVRAITQAAALELREQGIHVALLIVDAGIEPYAGGGRPGVDPAALADPRQVADAVVFLAEQGPRSATHELQVTPLAETWVP</sequence>
<gene>
    <name evidence="1" type="ORF">OM076_06325</name>
</gene>
<organism evidence="1 2">
    <name type="scientific">Solirubrobacter ginsenosidimutans</name>
    <dbReference type="NCBI Taxonomy" id="490573"/>
    <lineage>
        <taxon>Bacteria</taxon>
        <taxon>Bacillati</taxon>
        <taxon>Actinomycetota</taxon>
        <taxon>Thermoleophilia</taxon>
        <taxon>Solirubrobacterales</taxon>
        <taxon>Solirubrobacteraceae</taxon>
        <taxon>Solirubrobacter</taxon>
    </lineage>
</organism>
<keyword evidence="2" id="KW-1185">Reference proteome</keyword>
<protein>
    <submittedName>
        <fullName evidence="1">SDR family oxidoreductase</fullName>
    </submittedName>
</protein>
<dbReference type="InterPro" id="IPR002347">
    <property type="entry name" value="SDR_fam"/>
</dbReference>